<evidence type="ECO:0000313" key="4">
    <source>
        <dbReference type="Proteomes" id="UP000789570"/>
    </source>
</evidence>
<organism evidence="3 4">
    <name type="scientific">Funneliformis caledonium</name>
    <dbReference type="NCBI Taxonomy" id="1117310"/>
    <lineage>
        <taxon>Eukaryota</taxon>
        <taxon>Fungi</taxon>
        <taxon>Fungi incertae sedis</taxon>
        <taxon>Mucoromycota</taxon>
        <taxon>Glomeromycotina</taxon>
        <taxon>Glomeromycetes</taxon>
        <taxon>Glomerales</taxon>
        <taxon>Glomeraceae</taxon>
        <taxon>Funneliformis</taxon>
    </lineage>
</organism>
<dbReference type="AlphaFoldDB" id="A0A9N9AWI0"/>
<accession>A0A9N9AWI0</accession>
<gene>
    <name evidence="3" type="ORF">FCALED_LOCUS5937</name>
</gene>
<protein>
    <submittedName>
        <fullName evidence="3">2132_t:CDS:1</fullName>
    </submittedName>
</protein>
<feature type="region of interest" description="Disordered" evidence="2">
    <location>
        <begin position="170"/>
        <end position="318"/>
    </location>
</feature>
<keyword evidence="4" id="KW-1185">Reference proteome</keyword>
<dbReference type="EMBL" id="CAJVPQ010001349">
    <property type="protein sequence ID" value="CAG8547265.1"/>
    <property type="molecule type" value="Genomic_DNA"/>
</dbReference>
<evidence type="ECO:0000256" key="2">
    <source>
        <dbReference type="SAM" id="MobiDB-lite"/>
    </source>
</evidence>
<dbReference type="OrthoDB" id="2414449at2759"/>
<keyword evidence="1" id="KW-0175">Coiled coil</keyword>
<sequence>MSTSTNYSERNFSAMLFFDQSEEWSLLNFIKYLDSIESLRDSSEPHRKYGIILNGIKNDENESQKKRERAEQALSTYEGKKKCLVESDNPAIELVGTLVLGRVRNTAVESEAFFRDPRILATEKLQISLKEKTIKSTERMIGHINTIQDEASDILVLGKRDNLRRLKSDLGVGDNIENGGLTKSPYEDQESDDDFMPARQPKRKKQLSLSKKNKESVGSAKKVRKDTLYSSHEVPKPSSSPGVAKPFSSSLESAGSSAEMTSGINEINSPEPRTPPHRIFSYDTSSGSSVCKEHGSKDDTSEDDLLMNPLLISPSIAS</sequence>
<feature type="compositionally biased region" description="Low complexity" evidence="2">
    <location>
        <begin position="248"/>
        <end position="259"/>
    </location>
</feature>
<comment type="caution">
    <text evidence="3">The sequence shown here is derived from an EMBL/GenBank/DDBJ whole genome shotgun (WGS) entry which is preliminary data.</text>
</comment>
<evidence type="ECO:0000313" key="3">
    <source>
        <dbReference type="EMBL" id="CAG8547265.1"/>
    </source>
</evidence>
<reference evidence="3" key="1">
    <citation type="submission" date="2021-06" db="EMBL/GenBank/DDBJ databases">
        <authorList>
            <person name="Kallberg Y."/>
            <person name="Tangrot J."/>
            <person name="Rosling A."/>
        </authorList>
    </citation>
    <scope>NUCLEOTIDE SEQUENCE</scope>
    <source>
        <strain evidence="3">UK204</strain>
    </source>
</reference>
<dbReference type="Proteomes" id="UP000789570">
    <property type="component" value="Unassembled WGS sequence"/>
</dbReference>
<name>A0A9N9AWI0_9GLOM</name>
<proteinExistence type="predicted"/>
<feature type="coiled-coil region" evidence="1">
    <location>
        <begin position="53"/>
        <end position="80"/>
    </location>
</feature>
<evidence type="ECO:0000256" key="1">
    <source>
        <dbReference type="SAM" id="Coils"/>
    </source>
</evidence>